<dbReference type="Pfam" id="PF08044">
    <property type="entry name" value="DUF1707"/>
    <property type="match status" value="1"/>
</dbReference>
<dbReference type="EMBL" id="JAGSOV010000005">
    <property type="protein sequence ID" value="MCO1653654.1"/>
    <property type="molecule type" value="Genomic_DNA"/>
</dbReference>
<proteinExistence type="predicted"/>
<name>A0ABT0ZSH5_9PSEU</name>
<dbReference type="RefSeq" id="WP_252435243.1">
    <property type="nucleotide sequence ID" value="NZ_JAGSOV010000005.1"/>
</dbReference>
<feature type="compositionally biased region" description="Acidic residues" evidence="1">
    <location>
        <begin position="203"/>
        <end position="228"/>
    </location>
</feature>
<feature type="domain" description="DUF1707" evidence="2">
    <location>
        <begin position="8"/>
        <end position="60"/>
    </location>
</feature>
<evidence type="ECO:0000313" key="3">
    <source>
        <dbReference type="EMBL" id="MCO1653654.1"/>
    </source>
</evidence>
<protein>
    <submittedName>
        <fullName evidence="3">DUF1707 domain-containing protein</fullName>
    </submittedName>
</protein>
<evidence type="ECO:0000259" key="2">
    <source>
        <dbReference type="Pfam" id="PF08044"/>
    </source>
</evidence>
<accession>A0ABT0ZSH5</accession>
<evidence type="ECO:0000256" key="1">
    <source>
        <dbReference type="SAM" id="MobiDB-lite"/>
    </source>
</evidence>
<gene>
    <name evidence="3" type="ORF">KDL28_01150</name>
</gene>
<dbReference type="PANTHER" id="PTHR40763:SF5">
    <property type="entry name" value="MEMBRANE PROTEIN"/>
    <property type="match status" value="1"/>
</dbReference>
<dbReference type="InterPro" id="IPR012551">
    <property type="entry name" value="DUF1707_SHOCT-like"/>
</dbReference>
<organism evidence="3 4">
    <name type="scientific">Pseudonocardia humida</name>
    <dbReference type="NCBI Taxonomy" id="2800819"/>
    <lineage>
        <taxon>Bacteria</taxon>
        <taxon>Bacillati</taxon>
        <taxon>Actinomycetota</taxon>
        <taxon>Actinomycetes</taxon>
        <taxon>Pseudonocardiales</taxon>
        <taxon>Pseudonocardiaceae</taxon>
        <taxon>Pseudonocardia</taxon>
    </lineage>
</organism>
<evidence type="ECO:0000313" key="4">
    <source>
        <dbReference type="Proteomes" id="UP001165283"/>
    </source>
</evidence>
<reference evidence="3" key="1">
    <citation type="submission" date="2021-04" db="EMBL/GenBank/DDBJ databases">
        <title>Pseudonocardia sp. nov., isolated from sandy soil of mangrove forest.</title>
        <authorList>
            <person name="Zan Z."/>
            <person name="Huang R."/>
            <person name="Liu W."/>
        </authorList>
    </citation>
    <scope>NUCLEOTIDE SEQUENCE</scope>
    <source>
        <strain evidence="3">S2-4</strain>
    </source>
</reference>
<comment type="caution">
    <text evidence="3">The sequence shown here is derived from an EMBL/GenBank/DDBJ whole genome shotgun (WGS) entry which is preliminary data.</text>
</comment>
<sequence length="228" mass="24039">MDESRPEVRIGDRERREVDARLQQAYADGVLTMTEYEERSGRCWAARTRSELAPLVADLPDPDTSAEAQPVAQAVVDKPEPAPAPPARSGHRGPVQALVGLAVLGAAVFGASQVLVADDGFSAFSSSVVNVVPGDDRVDVGFVFGSTRVVVPADARVQVEGVRIFSGTNCNAACDGSGTRDVVVDASGAFGSLNIQRVGEPPVDNDNDDNDNNDNDNDNGENDDDDDD</sequence>
<dbReference type="PANTHER" id="PTHR40763">
    <property type="entry name" value="MEMBRANE PROTEIN-RELATED"/>
    <property type="match status" value="1"/>
</dbReference>
<dbReference type="Proteomes" id="UP001165283">
    <property type="component" value="Unassembled WGS sequence"/>
</dbReference>
<feature type="region of interest" description="Disordered" evidence="1">
    <location>
        <begin position="195"/>
        <end position="228"/>
    </location>
</feature>
<keyword evidence="4" id="KW-1185">Reference proteome</keyword>